<reference evidence="1 2" key="1">
    <citation type="submission" date="2010-12" db="EMBL/GenBank/DDBJ databases">
        <authorList>
            <person name="Muzny D."/>
            <person name="Qin X."/>
            <person name="Deng J."/>
            <person name="Jiang H."/>
            <person name="Liu Y."/>
            <person name="Qu J."/>
            <person name="Song X.-Z."/>
            <person name="Zhang L."/>
            <person name="Thornton R."/>
            <person name="Coyle M."/>
            <person name="Francisco L."/>
            <person name="Jackson L."/>
            <person name="Javaid M."/>
            <person name="Korchina V."/>
            <person name="Kovar C."/>
            <person name="Mata R."/>
            <person name="Mathew T."/>
            <person name="Ngo R."/>
            <person name="Nguyen L."/>
            <person name="Nguyen N."/>
            <person name="Okwuonu G."/>
            <person name="Ongeri F."/>
            <person name="Pham C."/>
            <person name="Simmons D."/>
            <person name="Wilczek-Boney K."/>
            <person name="Hale W."/>
            <person name="Jakkamsetti A."/>
            <person name="Pham P."/>
            <person name="Ruth R."/>
            <person name="San Lucas F."/>
            <person name="Warren J."/>
            <person name="Zhang J."/>
            <person name="Zhao Z."/>
            <person name="Zhou C."/>
            <person name="Zhu D."/>
            <person name="Lee S."/>
            <person name="Bess C."/>
            <person name="Blankenburg K."/>
            <person name="Forbes L."/>
            <person name="Fu Q."/>
            <person name="Gubbala S."/>
            <person name="Hirani K."/>
            <person name="Jayaseelan J.C."/>
            <person name="Lara F."/>
            <person name="Munidasa M."/>
            <person name="Palculict T."/>
            <person name="Patil S."/>
            <person name="Pu L.-L."/>
            <person name="Saada N."/>
            <person name="Tang L."/>
            <person name="Weissenberger G."/>
            <person name="Zhu Y."/>
            <person name="Hemphill L."/>
            <person name="Shang Y."/>
            <person name="Youmans B."/>
            <person name="Ayvaz T."/>
            <person name="Ross M."/>
            <person name="Santibanez J."/>
            <person name="Aqrawi P."/>
            <person name="Gross S."/>
            <person name="Joshi V."/>
            <person name="Fowler G."/>
            <person name="Nazareth L."/>
            <person name="Reid J."/>
            <person name="Worley K."/>
            <person name="Petrosino J."/>
            <person name="Highlander S."/>
            <person name="Gibbs R."/>
        </authorList>
    </citation>
    <scope>NUCLEOTIDE SEQUENCE [LARGE SCALE GENOMIC DNA]</scope>
    <source>
        <strain evidence="1 2">DSM 3986</strain>
    </source>
</reference>
<dbReference type="Proteomes" id="UP000003434">
    <property type="component" value="Unassembled WGS sequence"/>
</dbReference>
<evidence type="ECO:0000313" key="2">
    <source>
        <dbReference type="Proteomes" id="UP000003434"/>
    </source>
</evidence>
<name>E6LM92_9FIRM</name>
<proteinExistence type="predicted"/>
<comment type="caution">
    <text evidence="1">The sequence shown here is derived from an EMBL/GenBank/DDBJ whole genome shotgun (WGS) entry which is preliminary data.</text>
</comment>
<accession>E6LM92</accession>
<protein>
    <submittedName>
        <fullName evidence="1">Uncharacterized protein</fullName>
    </submittedName>
</protein>
<gene>
    <name evidence="1" type="ORF">HMPREF0381_1077</name>
</gene>
<dbReference type="EMBL" id="AEPW01000045">
    <property type="protein sequence ID" value="EFU77078.1"/>
    <property type="molecule type" value="Genomic_DNA"/>
</dbReference>
<organism evidence="1 2">
    <name type="scientific">Lachnoanaerobaculum saburreum DSM 3986</name>
    <dbReference type="NCBI Taxonomy" id="887325"/>
    <lineage>
        <taxon>Bacteria</taxon>
        <taxon>Bacillati</taxon>
        <taxon>Bacillota</taxon>
        <taxon>Clostridia</taxon>
        <taxon>Lachnospirales</taxon>
        <taxon>Lachnospiraceae</taxon>
        <taxon>Lachnoanaerobaculum</taxon>
    </lineage>
</organism>
<dbReference type="HOGENOM" id="CLU_2973866_0_0_9"/>
<dbReference type="AlphaFoldDB" id="E6LM92"/>
<dbReference type="RefSeq" id="WP_008750844.1">
    <property type="nucleotide sequence ID" value="NZ_GL622296.1"/>
</dbReference>
<sequence length="58" mass="6804">MDTMQNIKRGGKNLSFRNSTHEYGCKEEAILYGVKQNEILFQHSMMSKGRNRKKRGKK</sequence>
<dbReference type="eggNOG" id="ENOG5030VY4">
    <property type="taxonomic scope" value="Bacteria"/>
</dbReference>
<evidence type="ECO:0000313" key="1">
    <source>
        <dbReference type="EMBL" id="EFU77078.1"/>
    </source>
</evidence>